<evidence type="ECO:0000256" key="3">
    <source>
        <dbReference type="SAM" id="MobiDB-lite"/>
    </source>
</evidence>
<evidence type="ECO:0000256" key="1">
    <source>
        <dbReference type="ARBA" id="ARBA00023015"/>
    </source>
</evidence>
<reference evidence="5" key="1">
    <citation type="submission" date="2020-11" db="EMBL/GenBank/DDBJ databases">
        <title>Nocardia NEAU-351.nov., a novel actinomycete isolated from the cow dung.</title>
        <authorList>
            <person name="Zhang X."/>
        </authorList>
    </citation>
    <scope>NUCLEOTIDE SEQUENCE</scope>
    <source>
        <strain evidence="5">NEAU-351</strain>
    </source>
</reference>
<dbReference type="AlphaFoldDB" id="A0A931N420"/>
<evidence type="ECO:0000259" key="4">
    <source>
        <dbReference type="SMART" id="SM01043"/>
    </source>
</evidence>
<gene>
    <name evidence="5" type="ORF">IT779_33835</name>
</gene>
<dbReference type="Gene3D" id="1.25.40.10">
    <property type="entry name" value="Tetratricopeptide repeat domain"/>
    <property type="match status" value="1"/>
</dbReference>
<dbReference type="InterPro" id="IPR005158">
    <property type="entry name" value="BTAD"/>
</dbReference>
<dbReference type="InterPro" id="IPR011990">
    <property type="entry name" value="TPR-like_helical_dom_sf"/>
</dbReference>
<dbReference type="Pfam" id="PF03704">
    <property type="entry name" value="BTAD"/>
    <property type="match status" value="1"/>
</dbReference>
<feature type="compositionally biased region" description="Basic and acidic residues" evidence="3">
    <location>
        <begin position="224"/>
        <end position="233"/>
    </location>
</feature>
<evidence type="ECO:0000313" key="6">
    <source>
        <dbReference type="Proteomes" id="UP000655751"/>
    </source>
</evidence>
<dbReference type="RefSeq" id="WP_196153547.1">
    <property type="nucleotide sequence ID" value="NZ_JADMLG010000022.1"/>
</dbReference>
<dbReference type="SUPFAM" id="SSF48452">
    <property type="entry name" value="TPR-like"/>
    <property type="match status" value="1"/>
</dbReference>
<keyword evidence="2" id="KW-0804">Transcription</keyword>
<evidence type="ECO:0000256" key="2">
    <source>
        <dbReference type="ARBA" id="ARBA00023163"/>
    </source>
</evidence>
<dbReference type="PANTHER" id="PTHR35807">
    <property type="entry name" value="TRANSCRIPTIONAL REGULATOR REDD-RELATED"/>
    <property type="match status" value="1"/>
</dbReference>
<dbReference type="EMBL" id="JADMLG010000022">
    <property type="protein sequence ID" value="MBH0781265.1"/>
    <property type="molecule type" value="Genomic_DNA"/>
</dbReference>
<keyword evidence="1" id="KW-0805">Transcription regulation</keyword>
<dbReference type="InterPro" id="IPR051677">
    <property type="entry name" value="AfsR-DnrI-RedD_regulator"/>
</dbReference>
<dbReference type="Proteomes" id="UP000655751">
    <property type="component" value="Unassembled WGS sequence"/>
</dbReference>
<evidence type="ECO:0000313" key="5">
    <source>
        <dbReference type="EMBL" id="MBH0781265.1"/>
    </source>
</evidence>
<dbReference type="GO" id="GO:0003677">
    <property type="term" value="F:DNA binding"/>
    <property type="evidence" value="ECO:0007669"/>
    <property type="project" value="TreeGrafter"/>
</dbReference>
<keyword evidence="6" id="KW-1185">Reference proteome</keyword>
<comment type="caution">
    <text evidence="5">The sequence shown here is derived from an EMBL/GenBank/DDBJ whole genome shotgun (WGS) entry which is preliminary data.</text>
</comment>
<name>A0A931N420_9NOCA</name>
<accession>A0A931N420</accession>
<dbReference type="GO" id="GO:0006355">
    <property type="term" value="P:regulation of DNA-templated transcription"/>
    <property type="evidence" value="ECO:0007669"/>
    <property type="project" value="TreeGrafter"/>
</dbReference>
<protein>
    <submittedName>
        <fullName evidence="5">Bacterial transcriptional activator domain-containing protein</fullName>
    </submittedName>
</protein>
<feature type="region of interest" description="Disordered" evidence="3">
    <location>
        <begin position="210"/>
        <end position="235"/>
    </location>
</feature>
<organism evidence="5 6">
    <name type="scientific">Nocardia bovistercoris</name>
    <dbReference type="NCBI Taxonomy" id="2785916"/>
    <lineage>
        <taxon>Bacteria</taxon>
        <taxon>Bacillati</taxon>
        <taxon>Actinomycetota</taxon>
        <taxon>Actinomycetes</taxon>
        <taxon>Mycobacteriales</taxon>
        <taxon>Nocardiaceae</taxon>
        <taxon>Nocardia</taxon>
    </lineage>
</organism>
<feature type="domain" description="Bacterial transcriptional activator" evidence="4">
    <location>
        <begin position="49"/>
        <end position="188"/>
    </location>
</feature>
<dbReference type="SMART" id="SM01043">
    <property type="entry name" value="BTAD"/>
    <property type="match status" value="1"/>
</dbReference>
<dbReference type="PANTHER" id="PTHR35807:SF1">
    <property type="entry name" value="TRANSCRIPTIONAL REGULATOR REDD"/>
    <property type="match status" value="1"/>
</dbReference>
<sequence>MWDDPPADPNARLDEVAKELRAVLTALGLTQAYDSRNGMRKLRVPPDAIDVHRLARIAARSEEVRGTEQRDLLLAALELRHGEPLEGLAGNLVEEYRSSLVKQYRRLEIQFNQLEVRSGRGSRRLRDLERIYEQDPTDTRTTGLYMSALYYDGNPIQALDVYRDHFRHLKEMNIDVTQNMRNLQSRILSEAADLGPVVEPFIGGPYRPEAEQQEEFVQESPAPQREKSEEKALRPQQIVRTRMDSVNVSGGYVNFGFDQRGAG</sequence>
<proteinExistence type="predicted"/>